<reference evidence="1" key="2">
    <citation type="journal article" date="2019" name="Genome Biol. Evol.">
        <title>Day and night: Metabolic profiles and evolutionary relationships of six axenic non-marine cyanobacteria.</title>
        <authorList>
            <person name="Will S.E."/>
            <person name="Henke P."/>
            <person name="Boedeker C."/>
            <person name="Huang S."/>
            <person name="Brinkmann H."/>
            <person name="Rohde M."/>
            <person name="Jarek M."/>
            <person name="Friedl T."/>
            <person name="Seufert S."/>
            <person name="Schumacher M."/>
            <person name="Overmann J."/>
            <person name="Neumann-Schaal M."/>
            <person name="Petersen J."/>
        </authorList>
    </citation>
    <scope>NUCLEOTIDE SEQUENCE [LARGE SCALE GENOMIC DNA]</scope>
    <source>
        <strain evidence="1">PCC 7102</strain>
    </source>
</reference>
<proteinExistence type="predicted"/>
<dbReference type="Proteomes" id="UP000271624">
    <property type="component" value="Unassembled WGS sequence"/>
</dbReference>
<protein>
    <submittedName>
        <fullName evidence="1">Uncharacterized protein</fullName>
    </submittedName>
</protein>
<sequence>MLSIKTLKIIIAITLSTVFMEMHNSPSTLAKQVTKTNSALVTANKQPRKTFNVFKLLRQPKQPRISR</sequence>
<dbReference type="RefSeq" id="WP_127082717.1">
    <property type="nucleotide sequence ID" value="NZ_RSCL01000010.1"/>
</dbReference>
<comment type="caution">
    <text evidence="1">The sequence shown here is derived from an EMBL/GenBank/DDBJ whole genome shotgun (WGS) entry which is preliminary data.</text>
</comment>
<dbReference type="OrthoDB" id="9947154at2"/>
<reference evidence="1" key="1">
    <citation type="submission" date="2018-12" db="EMBL/GenBank/DDBJ databases">
        <authorList>
            <person name="Will S."/>
            <person name="Neumann-Schaal M."/>
            <person name="Henke P."/>
        </authorList>
    </citation>
    <scope>NUCLEOTIDE SEQUENCE</scope>
    <source>
        <strain evidence="1">PCC 7102</strain>
    </source>
</reference>
<name>A0A3S1CJH9_9CYAN</name>
<evidence type="ECO:0000313" key="1">
    <source>
        <dbReference type="EMBL" id="RUT04745.1"/>
    </source>
</evidence>
<keyword evidence="2" id="KW-1185">Reference proteome</keyword>
<dbReference type="AlphaFoldDB" id="A0A3S1CJH9"/>
<accession>A0A3S1CJH9</accession>
<organism evidence="1 2">
    <name type="scientific">Dulcicalothrix desertica PCC 7102</name>
    <dbReference type="NCBI Taxonomy" id="232991"/>
    <lineage>
        <taxon>Bacteria</taxon>
        <taxon>Bacillati</taxon>
        <taxon>Cyanobacteriota</taxon>
        <taxon>Cyanophyceae</taxon>
        <taxon>Nostocales</taxon>
        <taxon>Calotrichaceae</taxon>
        <taxon>Dulcicalothrix</taxon>
    </lineage>
</organism>
<gene>
    <name evidence="1" type="ORF">DSM106972_043140</name>
</gene>
<evidence type="ECO:0000313" key="2">
    <source>
        <dbReference type="Proteomes" id="UP000271624"/>
    </source>
</evidence>
<dbReference type="EMBL" id="RSCL01000010">
    <property type="protein sequence ID" value="RUT04745.1"/>
    <property type="molecule type" value="Genomic_DNA"/>
</dbReference>